<dbReference type="GO" id="GO:0016020">
    <property type="term" value="C:membrane"/>
    <property type="evidence" value="ECO:0007669"/>
    <property type="project" value="UniProtKB-SubCell"/>
</dbReference>
<evidence type="ECO:0000256" key="3">
    <source>
        <dbReference type="ARBA" id="ARBA00022989"/>
    </source>
</evidence>
<evidence type="ECO:0000256" key="4">
    <source>
        <dbReference type="ARBA" id="ARBA00023136"/>
    </source>
</evidence>
<dbReference type="EMBL" id="AODM01000040">
    <property type="protein sequence ID" value="EUJ52905.1"/>
    <property type="molecule type" value="Genomic_DNA"/>
</dbReference>
<dbReference type="RefSeq" id="WP_052006814.1">
    <property type="nucleotide sequence ID" value="NZ_AODM01000040.1"/>
</dbReference>
<keyword evidence="4 5" id="KW-0472">Membrane</keyword>
<dbReference type="PATRIC" id="fig|1265822.4.peg.2337"/>
<dbReference type="AlphaFoldDB" id="W7DWX7"/>
<dbReference type="InterPro" id="IPR051328">
    <property type="entry name" value="T7SS_ABC-Transporter"/>
</dbReference>
<comment type="caution">
    <text evidence="6">The sequence shown here is derived from an EMBL/GenBank/DDBJ whole genome shotgun (WGS) entry which is preliminary data.</text>
</comment>
<keyword evidence="3 5" id="KW-1133">Transmembrane helix</keyword>
<evidence type="ECO:0000256" key="2">
    <source>
        <dbReference type="ARBA" id="ARBA00022692"/>
    </source>
</evidence>
<dbReference type="PANTHER" id="PTHR43077">
    <property type="entry name" value="TRANSPORT PERMEASE YVFS-RELATED"/>
    <property type="match status" value="1"/>
</dbReference>
<name>W7DWX7_9LIST</name>
<keyword evidence="2 5" id="KW-0812">Transmembrane</keyword>
<feature type="transmembrane region" description="Helical" evidence="5">
    <location>
        <begin position="37"/>
        <end position="56"/>
    </location>
</feature>
<gene>
    <name evidence="6" type="ORF">MCOL2_11537</name>
</gene>
<evidence type="ECO:0000313" key="6">
    <source>
        <dbReference type="EMBL" id="EUJ52905.1"/>
    </source>
</evidence>
<sequence length="188" mass="21081">MTLIALFTSYVISHQEKKRIQHDAFSEELSLASKNLPITFLTAFVAIAEGIIIGAISGNIFNTSHIGFILWMGICVILMLMLVMSFTYLLRQLQMVGMFIILSLVGIYLFLTDAVGLNIDRSSIFGTLQTYSPLQYIEVLLNRILNGENNFLILMYIFIGVAALFIVLNLFVIRKSTVESEEAANEDI</sequence>
<feature type="transmembrane region" description="Helical" evidence="5">
    <location>
        <begin position="68"/>
        <end position="90"/>
    </location>
</feature>
<proteinExistence type="predicted"/>
<organism evidence="6 7">
    <name type="scientific">Listeria fleischmannii FSL S10-1203</name>
    <dbReference type="NCBI Taxonomy" id="1265822"/>
    <lineage>
        <taxon>Bacteria</taxon>
        <taxon>Bacillati</taxon>
        <taxon>Bacillota</taxon>
        <taxon>Bacilli</taxon>
        <taxon>Bacillales</taxon>
        <taxon>Listeriaceae</taxon>
        <taxon>Listeria</taxon>
    </lineage>
</organism>
<comment type="subcellular location">
    <subcellularLocation>
        <location evidence="1">Membrane</location>
        <topology evidence="1">Multi-pass membrane protein</topology>
    </subcellularLocation>
</comment>
<evidence type="ECO:0000313" key="7">
    <source>
        <dbReference type="Proteomes" id="UP000019241"/>
    </source>
</evidence>
<reference evidence="6 7" key="1">
    <citation type="submission" date="2012-12" db="EMBL/GenBank/DDBJ databases">
        <title>Novel taxa of Listeriaceae from agricultural environments in the United States.</title>
        <authorList>
            <person name="den Bakker H.C."/>
            <person name="Allred A."/>
            <person name="Warchocki S."/>
            <person name="Wright E.M."/>
            <person name="Burrell A."/>
            <person name="Nightingale K.K."/>
            <person name="Kephart D."/>
            <person name="Wiedmann M."/>
        </authorList>
    </citation>
    <scope>NUCLEOTIDE SEQUENCE [LARGE SCALE GENOMIC DNA]</scope>
    <source>
        <strain evidence="6 7">FSL S10-1203</strain>
    </source>
</reference>
<accession>W7DWX7</accession>
<dbReference type="PANTHER" id="PTHR43077:SF10">
    <property type="entry name" value="TRANSPORT PERMEASE PROTEIN"/>
    <property type="match status" value="1"/>
</dbReference>
<dbReference type="Proteomes" id="UP000019241">
    <property type="component" value="Unassembled WGS sequence"/>
</dbReference>
<evidence type="ECO:0000256" key="5">
    <source>
        <dbReference type="SAM" id="Phobius"/>
    </source>
</evidence>
<feature type="transmembrane region" description="Helical" evidence="5">
    <location>
        <begin position="96"/>
        <end position="119"/>
    </location>
</feature>
<feature type="transmembrane region" description="Helical" evidence="5">
    <location>
        <begin position="151"/>
        <end position="173"/>
    </location>
</feature>
<protein>
    <submittedName>
        <fullName evidence="6">Uncharacterized protein</fullName>
    </submittedName>
</protein>
<evidence type="ECO:0000256" key="1">
    <source>
        <dbReference type="ARBA" id="ARBA00004141"/>
    </source>
</evidence>